<sequence length="122" mass="14092">MEPPYLGAYQIPQVLFARECLQASLYDSVELLQAFNLFCRSLKLSEPAKDKGLDRKMGKIPSRKPTKGTAQKLGFDPLGILQKEYFNNYICKSYIQPFNPKQRRGEKEKIEKEEFKGKEGKK</sequence>
<name>A0ABD1MDK8_9FABA</name>
<feature type="region of interest" description="Disordered" evidence="1">
    <location>
        <begin position="101"/>
        <end position="122"/>
    </location>
</feature>
<keyword evidence="3" id="KW-1185">Reference proteome</keyword>
<dbReference type="EMBL" id="JBGMDY010000005">
    <property type="protein sequence ID" value="KAL2333847.1"/>
    <property type="molecule type" value="Genomic_DNA"/>
</dbReference>
<comment type="caution">
    <text evidence="2">The sequence shown here is derived from an EMBL/GenBank/DDBJ whole genome shotgun (WGS) entry which is preliminary data.</text>
</comment>
<gene>
    <name evidence="2" type="ORF">Fmac_015060</name>
</gene>
<evidence type="ECO:0000313" key="2">
    <source>
        <dbReference type="EMBL" id="KAL2333847.1"/>
    </source>
</evidence>
<evidence type="ECO:0000256" key="1">
    <source>
        <dbReference type="SAM" id="MobiDB-lite"/>
    </source>
</evidence>
<dbReference type="AlphaFoldDB" id="A0ABD1MDK8"/>
<dbReference type="Proteomes" id="UP001603857">
    <property type="component" value="Unassembled WGS sequence"/>
</dbReference>
<reference evidence="2 3" key="1">
    <citation type="submission" date="2024-08" db="EMBL/GenBank/DDBJ databases">
        <title>Insights into the chromosomal genome structure of Flemingia macrophylla.</title>
        <authorList>
            <person name="Ding Y."/>
            <person name="Zhao Y."/>
            <person name="Bi W."/>
            <person name="Wu M."/>
            <person name="Zhao G."/>
            <person name="Gong Y."/>
            <person name="Li W."/>
            <person name="Zhang P."/>
        </authorList>
    </citation>
    <scope>NUCLEOTIDE SEQUENCE [LARGE SCALE GENOMIC DNA]</scope>
    <source>
        <strain evidence="2">DYQJB</strain>
        <tissue evidence="2">Leaf</tissue>
    </source>
</reference>
<evidence type="ECO:0000313" key="3">
    <source>
        <dbReference type="Proteomes" id="UP001603857"/>
    </source>
</evidence>
<accession>A0ABD1MDK8</accession>
<feature type="region of interest" description="Disordered" evidence="1">
    <location>
        <begin position="52"/>
        <end position="71"/>
    </location>
</feature>
<feature type="compositionally biased region" description="Basic and acidic residues" evidence="1">
    <location>
        <begin position="103"/>
        <end position="122"/>
    </location>
</feature>
<organism evidence="2 3">
    <name type="scientific">Flemingia macrophylla</name>
    <dbReference type="NCBI Taxonomy" id="520843"/>
    <lineage>
        <taxon>Eukaryota</taxon>
        <taxon>Viridiplantae</taxon>
        <taxon>Streptophyta</taxon>
        <taxon>Embryophyta</taxon>
        <taxon>Tracheophyta</taxon>
        <taxon>Spermatophyta</taxon>
        <taxon>Magnoliopsida</taxon>
        <taxon>eudicotyledons</taxon>
        <taxon>Gunneridae</taxon>
        <taxon>Pentapetalae</taxon>
        <taxon>rosids</taxon>
        <taxon>fabids</taxon>
        <taxon>Fabales</taxon>
        <taxon>Fabaceae</taxon>
        <taxon>Papilionoideae</taxon>
        <taxon>50 kb inversion clade</taxon>
        <taxon>NPAAA clade</taxon>
        <taxon>indigoferoid/millettioid clade</taxon>
        <taxon>Phaseoleae</taxon>
        <taxon>Flemingia</taxon>
    </lineage>
</organism>
<proteinExistence type="predicted"/>
<protein>
    <submittedName>
        <fullName evidence="2">Uncharacterized protein</fullName>
    </submittedName>
</protein>